<reference evidence="7 8" key="1">
    <citation type="submission" date="2014-07" db="EMBL/GenBank/DDBJ databases">
        <title>Draft genome of Clostridium sulfidigenes 113A isolated from sediments associated with methane hydrate from Krishna Godavari basin.</title>
        <authorList>
            <person name="Honkalas V.S."/>
            <person name="Dabir A.P."/>
            <person name="Arora P."/>
            <person name="Dhakephalkar P.K."/>
        </authorList>
    </citation>
    <scope>NUCLEOTIDE SEQUENCE [LARGE SCALE GENOMIC DNA]</scope>
    <source>
        <strain evidence="7 8">113A</strain>
    </source>
</reference>
<dbReference type="STRING" id="318464.IO99_08520"/>
<evidence type="ECO:0000259" key="6">
    <source>
        <dbReference type="Pfam" id="PF16188"/>
    </source>
</evidence>
<dbReference type="eggNOG" id="COG0006">
    <property type="taxonomic scope" value="Bacteria"/>
</dbReference>
<dbReference type="Pfam" id="PF16188">
    <property type="entry name" value="Peptidase_M24_C"/>
    <property type="match status" value="1"/>
</dbReference>
<dbReference type="Pfam" id="PF01321">
    <property type="entry name" value="Creatinase_N"/>
    <property type="match status" value="1"/>
</dbReference>
<dbReference type="EMBL" id="JPMD01000018">
    <property type="protein sequence ID" value="KEZ86746.1"/>
    <property type="molecule type" value="Genomic_DNA"/>
</dbReference>
<evidence type="ECO:0000259" key="4">
    <source>
        <dbReference type="Pfam" id="PF00557"/>
    </source>
</evidence>
<dbReference type="InterPro" id="IPR032416">
    <property type="entry name" value="Peptidase_M24_C"/>
</dbReference>
<dbReference type="SUPFAM" id="SSF55920">
    <property type="entry name" value="Creatinase/aminopeptidase"/>
    <property type="match status" value="1"/>
</dbReference>
<sequence>MNVKEKIESLRRAMKENQLSAYIIPSFDSHQSEYVAEYFKARAWISGFTGSAGTVVVTLNRAILWADGRYYIQAEKQLSGTGIELFKMGQPKVPTFTEFLKKELNPGDIVGFDGSVMPIGIYKTMTETFKSRKIKINPEKDLISPIWSDRPAMPNTKVFLHDVKFAGKSASEKLAIIREKMKEIGAEYYVLSSLDDIAWTLNIRGNDVESSPVTISYLLISMDSVKFFIDNNKLTDEVISNLKASSVDILKYNEIFNNLKELKDTSILFDPNKTNVKILTSLNESISKIEKRNITTDLKAIKNEVERSNFRNCTIKDGVAMVKFIKYLKENVGKEEISEMSATDTLIKLRSEQEYFVEPSFSTIAAYKEHAAMMHYSATPESNYILKPEGLFLVDSGGQYYDGTTDITRTIVLGELTEEERRDFTLVVKSNLALTMAKFLYGATGSNLDIIARTPLWEAGIDYKCGTGHGVGFFLNVHEGPQNFSQAPNTVVFEEGMNVTNEPGVYKEGKHGIRIENLLFVTKDNETEYGGQFMKFDVATYCPIDLDGIKIDMLTEKEKLFLNNYHKEVYKLLSPYLNTEEKEFLKKETREV</sequence>
<evidence type="ECO:0000259" key="5">
    <source>
        <dbReference type="Pfam" id="PF01321"/>
    </source>
</evidence>
<evidence type="ECO:0000256" key="1">
    <source>
        <dbReference type="ARBA" id="ARBA00008766"/>
    </source>
</evidence>
<proteinExistence type="inferred from homology"/>
<comment type="caution">
    <text evidence="7">The sequence shown here is derived from an EMBL/GenBank/DDBJ whole genome shotgun (WGS) entry which is preliminary data.</text>
</comment>
<dbReference type="Gene3D" id="3.40.350.10">
    <property type="entry name" value="Creatinase/prolidase N-terminal domain"/>
    <property type="match status" value="2"/>
</dbReference>
<dbReference type="PANTHER" id="PTHR43763">
    <property type="entry name" value="XAA-PRO AMINOPEPTIDASE 1"/>
    <property type="match status" value="1"/>
</dbReference>
<dbReference type="InterPro" id="IPR029149">
    <property type="entry name" value="Creatin/AminoP/Spt16_N"/>
</dbReference>
<organism evidence="7 8">
    <name type="scientific">Clostridium sulfidigenes</name>
    <dbReference type="NCBI Taxonomy" id="318464"/>
    <lineage>
        <taxon>Bacteria</taxon>
        <taxon>Bacillati</taxon>
        <taxon>Bacillota</taxon>
        <taxon>Clostridia</taxon>
        <taxon>Eubacteriales</taxon>
        <taxon>Clostridiaceae</taxon>
        <taxon>Clostridium</taxon>
    </lineage>
</organism>
<gene>
    <name evidence="7" type="ORF">IO99_08520</name>
</gene>
<protein>
    <submittedName>
        <fullName evidence="7">Peptidase M24</fullName>
    </submittedName>
</protein>
<dbReference type="PANTHER" id="PTHR43763:SF6">
    <property type="entry name" value="XAA-PRO AMINOPEPTIDASE 1"/>
    <property type="match status" value="1"/>
</dbReference>
<dbReference type="FunFam" id="3.40.350.10:FF:000003">
    <property type="entry name" value="Xaa-pro aminopeptidase P"/>
    <property type="match status" value="1"/>
</dbReference>
<feature type="domain" description="Creatinase N-terminal" evidence="5">
    <location>
        <begin position="7"/>
        <end position="133"/>
    </location>
</feature>
<dbReference type="GO" id="GO:0070006">
    <property type="term" value="F:metalloaminopeptidase activity"/>
    <property type="evidence" value="ECO:0007669"/>
    <property type="project" value="InterPro"/>
</dbReference>
<dbReference type="CDD" id="cd01085">
    <property type="entry name" value="APP"/>
    <property type="match status" value="1"/>
</dbReference>
<dbReference type="AlphaFoldDB" id="A0A084JCR2"/>
<evidence type="ECO:0000256" key="3">
    <source>
        <dbReference type="ARBA" id="ARBA00022801"/>
    </source>
</evidence>
<dbReference type="InterPro" id="IPR036005">
    <property type="entry name" value="Creatinase/aminopeptidase-like"/>
</dbReference>
<dbReference type="FunFam" id="3.90.230.10:FF:000009">
    <property type="entry name" value="xaa-Pro aminopeptidase 2"/>
    <property type="match status" value="1"/>
</dbReference>
<dbReference type="GO" id="GO:0046872">
    <property type="term" value="F:metal ion binding"/>
    <property type="evidence" value="ECO:0007669"/>
    <property type="project" value="UniProtKB-KW"/>
</dbReference>
<dbReference type="Proteomes" id="UP000028542">
    <property type="component" value="Unassembled WGS sequence"/>
</dbReference>
<dbReference type="GO" id="GO:0005737">
    <property type="term" value="C:cytoplasm"/>
    <property type="evidence" value="ECO:0007669"/>
    <property type="project" value="UniProtKB-ARBA"/>
</dbReference>
<dbReference type="Pfam" id="PF16189">
    <property type="entry name" value="Creatinase_N_2"/>
    <property type="match status" value="1"/>
</dbReference>
<dbReference type="InterPro" id="IPR050422">
    <property type="entry name" value="X-Pro_aminopeptidase_P"/>
</dbReference>
<comment type="similarity">
    <text evidence="1">Belongs to the peptidase M24B family.</text>
</comment>
<keyword evidence="3" id="KW-0378">Hydrolase</keyword>
<dbReference type="SUPFAM" id="SSF53092">
    <property type="entry name" value="Creatinase/prolidase N-terminal domain"/>
    <property type="match status" value="1"/>
</dbReference>
<name>A0A084JCR2_9CLOT</name>
<evidence type="ECO:0000313" key="8">
    <source>
        <dbReference type="Proteomes" id="UP000028542"/>
    </source>
</evidence>
<keyword evidence="2" id="KW-0479">Metal-binding</keyword>
<dbReference type="Gene3D" id="3.90.230.10">
    <property type="entry name" value="Creatinase/methionine aminopeptidase superfamily"/>
    <property type="match status" value="1"/>
</dbReference>
<dbReference type="Pfam" id="PF00557">
    <property type="entry name" value="Peptidase_M24"/>
    <property type="match status" value="1"/>
</dbReference>
<feature type="domain" description="Peptidase M24" evidence="4">
    <location>
        <begin position="310"/>
        <end position="523"/>
    </location>
</feature>
<dbReference type="InterPro" id="IPR000994">
    <property type="entry name" value="Pept_M24"/>
</dbReference>
<keyword evidence="8" id="KW-1185">Reference proteome</keyword>
<dbReference type="InterPro" id="IPR000587">
    <property type="entry name" value="Creatinase_N"/>
</dbReference>
<evidence type="ECO:0000256" key="2">
    <source>
        <dbReference type="ARBA" id="ARBA00022723"/>
    </source>
</evidence>
<accession>A0A084JCR2</accession>
<evidence type="ECO:0000313" key="7">
    <source>
        <dbReference type="EMBL" id="KEZ86746.1"/>
    </source>
</evidence>
<feature type="domain" description="Peptidase M24 C-terminal" evidence="6">
    <location>
        <begin position="532"/>
        <end position="591"/>
    </location>
</feature>
<dbReference type="InterPro" id="IPR033740">
    <property type="entry name" value="Pept_M24B"/>
</dbReference>
<dbReference type="RefSeq" id="WP_035132263.1">
    <property type="nucleotide sequence ID" value="NZ_JPMD01000018.1"/>
</dbReference>